<sequence length="256" mass="28816">MDIPSAPFTLHSEHETGMLHHQDTLSLEESHELIPKTPPPNIHGDSIPTAPPSPLPVHKPGELRRHDTIFFLPEYLEMDVPPTLRPEHETGMLHRHDTLSLEKPPEIPNTPSPDFLGDSIPTAPPSPLPVYKPGQLRRHDTLFFLPVHPEMDVPTVPPSPHPEYESRMLRRQDAFFLEQSPEIPKTLPPDFLRLPQDNDPQQNSDTSLGRTNEDMFEGDSIPSAPSSSSLTGHNPGETLSQDDSLFFLHQEKYSHL</sequence>
<evidence type="ECO:0000313" key="3">
    <source>
        <dbReference type="Proteomes" id="UP001163846"/>
    </source>
</evidence>
<dbReference type="Proteomes" id="UP001163846">
    <property type="component" value="Unassembled WGS sequence"/>
</dbReference>
<comment type="caution">
    <text evidence="2">The sequence shown here is derived from an EMBL/GenBank/DDBJ whole genome shotgun (WGS) entry which is preliminary data.</text>
</comment>
<evidence type="ECO:0000313" key="2">
    <source>
        <dbReference type="EMBL" id="KAJ3835111.1"/>
    </source>
</evidence>
<feature type="region of interest" description="Disordered" evidence="1">
    <location>
        <begin position="25"/>
        <end position="54"/>
    </location>
</feature>
<evidence type="ECO:0000256" key="1">
    <source>
        <dbReference type="SAM" id="MobiDB-lite"/>
    </source>
</evidence>
<accession>A0AA38UA27</accession>
<feature type="compositionally biased region" description="Basic and acidic residues" evidence="1">
    <location>
        <begin position="25"/>
        <end position="34"/>
    </location>
</feature>
<protein>
    <submittedName>
        <fullName evidence="2">Uncharacterized protein</fullName>
    </submittedName>
</protein>
<organism evidence="2 3">
    <name type="scientific">Lentinula raphanica</name>
    <dbReference type="NCBI Taxonomy" id="153919"/>
    <lineage>
        <taxon>Eukaryota</taxon>
        <taxon>Fungi</taxon>
        <taxon>Dikarya</taxon>
        <taxon>Basidiomycota</taxon>
        <taxon>Agaricomycotina</taxon>
        <taxon>Agaricomycetes</taxon>
        <taxon>Agaricomycetidae</taxon>
        <taxon>Agaricales</taxon>
        <taxon>Marasmiineae</taxon>
        <taxon>Omphalotaceae</taxon>
        <taxon>Lentinula</taxon>
    </lineage>
</organism>
<feature type="region of interest" description="Disordered" evidence="1">
    <location>
        <begin position="181"/>
        <end position="245"/>
    </location>
</feature>
<dbReference type="EMBL" id="MU806446">
    <property type="protein sequence ID" value="KAJ3835111.1"/>
    <property type="molecule type" value="Genomic_DNA"/>
</dbReference>
<feature type="compositionally biased region" description="Low complexity" evidence="1">
    <location>
        <begin position="220"/>
        <end position="229"/>
    </location>
</feature>
<name>A0AA38UA27_9AGAR</name>
<gene>
    <name evidence="2" type="ORF">F5878DRAFT_664163</name>
</gene>
<reference evidence="2" key="1">
    <citation type="submission" date="2022-08" db="EMBL/GenBank/DDBJ databases">
        <authorList>
            <consortium name="DOE Joint Genome Institute"/>
            <person name="Min B."/>
            <person name="Riley R."/>
            <person name="Sierra-Patev S."/>
            <person name="Naranjo-Ortiz M."/>
            <person name="Looney B."/>
            <person name="Konkel Z."/>
            <person name="Slot J.C."/>
            <person name="Sakamoto Y."/>
            <person name="Steenwyk J.L."/>
            <person name="Rokas A."/>
            <person name="Carro J."/>
            <person name="Camarero S."/>
            <person name="Ferreira P."/>
            <person name="Molpeceres G."/>
            <person name="Ruiz-Duenas F.J."/>
            <person name="Serrano A."/>
            <person name="Henrissat B."/>
            <person name="Drula E."/>
            <person name="Hughes K.W."/>
            <person name="Mata J.L."/>
            <person name="Ishikawa N.K."/>
            <person name="Vargas-Isla R."/>
            <person name="Ushijima S."/>
            <person name="Smith C.A."/>
            <person name="Ahrendt S."/>
            <person name="Andreopoulos W."/>
            <person name="He G."/>
            <person name="Labutti K."/>
            <person name="Lipzen A."/>
            <person name="Ng V."/>
            <person name="Sandor L."/>
            <person name="Barry K."/>
            <person name="Martinez A.T."/>
            <person name="Xiao Y."/>
            <person name="Gibbons J.G."/>
            <person name="Terashima K."/>
            <person name="Hibbett D.S."/>
            <person name="Grigoriev I.V."/>
        </authorList>
    </citation>
    <scope>NUCLEOTIDE SEQUENCE</scope>
    <source>
        <strain evidence="2">TFB9207</strain>
    </source>
</reference>
<dbReference type="AlphaFoldDB" id="A0AA38UA27"/>
<feature type="compositionally biased region" description="Polar residues" evidence="1">
    <location>
        <begin position="198"/>
        <end position="210"/>
    </location>
</feature>
<keyword evidence="3" id="KW-1185">Reference proteome</keyword>
<proteinExistence type="predicted"/>